<dbReference type="EMBL" id="JAIMJA010000001">
    <property type="protein sequence ID" value="MCE2593219.1"/>
    <property type="molecule type" value="Genomic_DNA"/>
</dbReference>
<organism evidence="1 2">
    <name type="scientific">Motilimonas cestriensis</name>
    <dbReference type="NCBI Taxonomy" id="2742685"/>
    <lineage>
        <taxon>Bacteria</taxon>
        <taxon>Pseudomonadati</taxon>
        <taxon>Pseudomonadota</taxon>
        <taxon>Gammaproteobacteria</taxon>
        <taxon>Alteromonadales</taxon>
        <taxon>Alteromonadales genera incertae sedis</taxon>
        <taxon>Motilimonas</taxon>
    </lineage>
</organism>
<gene>
    <name evidence="1" type="ORF">K6Y31_00090</name>
</gene>
<protein>
    <submittedName>
        <fullName evidence="1">DUF2271 domain-containing protein</fullName>
    </submittedName>
</protein>
<proteinExistence type="predicted"/>
<comment type="caution">
    <text evidence="1">The sequence shown here is derived from an EMBL/GenBank/DDBJ whole genome shotgun (WGS) entry which is preliminary data.</text>
</comment>
<keyword evidence="2" id="KW-1185">Reference proteome</keyword>
<dbReference type="Pfam" id="PF10029">
    <property type="entry name" value="DUF2271"/>
    <property type="match status" value="1"/>
</dbReference>
<dbReference type="Proteomes" id="UP001201273">
    <property type="component" value="Unassembled WGS sequence"/>
</dbReference>
<evidence type="ECO:0000313" key="2">
    <source>
        <dbReference type="Proteomes" id="UP001201273"/>
    </source>
</evidence>
<reference evidence="1 2" key="1">
    <citation type="journal article" date="2022" name="Environ. Microbiol. Rep.">
        <title>Eco-phylogenetic analyses reveal divergent evolution of vitamin B12 metabolism in the marine bacterial family 'Psychromonadaceae'.</title>
        <authorList>
            <person name="Jin X."/>
            <person name="Yang Y."/>
            <person name="Cao H."/>
            <person name="Gao B."/>
            <person name="Zhao Z."/>
        </authorList>
    </citation>
    <scope>NUCLEOTIDE SEQUENCE [LARGE SCALE GENOMIC DNA]</scope>
    <source>
        <strain evidence="1 2">MKS20</strain>
    </source>
</reference>
<sequence length="181" mass="20312">MNNFTSPNGIKRQLGVIACLVVALGWPFVGAATTVPAATKLTFELALPDIKTSQYNRPYVAVWVENADREVVRTVSLWLGKDEWHKDLRSWWRKIGRYQQPWLDGVTGATKPAGSYKFDWSLIDDQGEKIPAGDYTVHIEVVREHGGRNYLKQPIHLGEQGVVKVLEPTAETGPISLIYQP</sequence>
<accession>A0ABS8W2R6</accession>
<dbReference type="PIRSF" id="PIRSF014995">
    <property type="entry name" value="UCP014995"/>
    <property type="match status" value="1"/>
</dbReference>
<name>A0ABS8W2R6_9GAMM</name>
<dbReference type="InterPro" id="IPR014469">
    <property type="entry name" value="DUF2271"/>
</dbReference>
<evidence type="ECO:0000313" key="1">
    <source>
        <dbReference type="EMBL" id="MCE2593219.1"/>
    </source>
</evidence>
<dbReference type="RefSeq" id="WP_233050842.1">
    <property type="nucleotide sequence ID" value="NZ_JAIMJA010000001.1"/>
</dbReference>
<dbReference type="Gene3D" id="2.60.40.4070">
    <property type="match status" value="1"/>
</dbReference>